<evidence type="ECO:0000313" key="5">
    <source>
        <dbReference type="Proteomes" id="UP000192343"/>
    </source>
</evidence>
<feature type="domain" description="Pyruvate/ketoisovalerate oxidoreductase catalytic" evidence="3">
    <location>
        <begin position="11"/>
        <end position="184"/>
    </location>
</feature>
<dbReference type="InterPro" id="IPR019752">
    <property type="entry name" value="Pyrv/ketoisovalerate_OxRed_cat"/>
</dbReference>
<evidence type="ECO:0000256" key="1">
    <source>
        <dbReference type="ARBA" id="ARBA00023002"/>
    </source>
</evidence>
<keyword evidence="2" id="KW-0472">Membrane</keyword>
<dbReference type="PANTHER" id="PTHR43854:SF1">
    <property type="entry name" value="INDOLEPYRUVATE OXIDOREDUCTASE SUBUNIT IORB"/>
    <property type="match status" value="1"/>
</dbReference>
<gene>
    <name evidence="4" type="ORF">B4O97_05630</name>
</gene>
<keyword evidence="5" id="KW-1185">Reference proteome</keyword>
<dbReference type="STRING" id="1963862.B4O97_05630"/>
<dbReference type="Proteomes" id="UP000192343">
    <property type="component" value="Unassembled WGS sequence"/>
</dbReference>
<dbReference type="InterPro" id="IPR002869">
    <property type="entry name" value="Pyrv_flavodox_OxRed_cen"/>
</dbReference>
<dbReference type="OrthoDB" id="9789125at2"/>
<dbReference type="RefSeq" id="WP_083049072.1">
    <property type="nucleotide sequence ID" value="NZ_MWQY01000005.1"/>
</dbReference>
<evidence type="ECO:0000313" key="4">
    <source>
        <dbReference type="EMBL" id="ORC36552.1"/>
    </source>
</evidence>
<sequence length="194" mass="20334">MKYDIILAGVGGQGTLSVAAIIASAALKQGLTVRQSEIHGMSQRGGAVVSHLRLSDGPIDSDLIPLAGGDLLLSMEPLEALRHISYLSPSGSLISAAEGVENIPVYPGMDKIREEILSQPGARIVDARSIARESGSLKAVNIVMIGAASESIPISRENFIAAIDERFRSKGEKVQEANRRAFELSLAEACGAGS</sequence>
<proteinExistence type="predicted"/>
<dbReference type="Pfam" id="PF01558">
    <property type="entry name" value="POR"/>
    <property type="match status" value="1"/>
</dbReference>
<organism evidence="4 5">
    <name type="scientific">Marispirochaeta aestuarii</name>
    <dbReference type="NCBI Taxonomy" id="1963862"/>
    <lineage>
        <taxon>Bacteria</taxon>
        <taxon>Pseudomonadati</taxon>
        <taxon>Spirochaetota</taxon>
        <taxon>Spirochaetia</taxon>
        <taxon>Spirochaetales</taxon>
        <taxon>Spirochaetaceae</taxon>
        <taxon>Marispirochaeta</taxon>
    </lineage>
</organism>
<name>A0A1Y1S026_9SPIO</name>
<evidence type="ECO:0000259" key="3">
    <source>
        <dbReference type="Pfam" id="PF01558"/>
    </source>
</evidence>
<evidence type="ECO:0000256" key="2">
    <source>
        <dbReference type="SAM" id="Phobius"/>
    </source>
</evidence>
<dbReference type="NCBIfam" id="NF005324">
    <property type="entry name" value="PRK06853.1-4"/>
    <property type="match status" value="1"/>
</dbReference>
<dbReference type="GO" id="GO:0016903">
    <property type="term" value="F:oxidoreductase activity, acting on the aldehyde or oxo group of donors"/>
    <property type="evidence" value="ECO:0007669"/>
    <property type="project" value="InterPro"/>
</dbReference>
<dbReference type="PANTHER" id="PTHR43854">
    <property type="entry name" value="INDOLEPYRUVATE OXIDOREDUCTASE SUBUNIT IORB"/>
    <property type="match status" value="1"/>
</dbReference>
<protein>
    <submittedName>
        <fullName evidence="4">Indolepyruvate oxidoreductase</fullName>
    </submittedName>
</protein>
<dbReference type="Gene3D" id="3.40.920.10">
    <property type="entry name" value="Pyruvate-ferredoxin oxidoreductase, PFOR, domain III"/>
    <property type="match status" value="1"/>
</dbReference>
<dbReference type="SUPFAM" id="SSF53323">
    <property type="entry name" value="Pyruvate-ferredoxin oxidoreductase, PFOR, domain III"/>
    <property type="match status" value="1"/>
</dbReference>
<dbReference type="EMBL" id="MWQY01000005">
    <property type="protein sequence ID" value="ORC36552.1"/>
    <property type="molecule type" value="Genomic_DNA"/>
</dbReference>
<keyword evidence="2" id="KW-0812">Transmembrane</keyword>
<keyword evidence="4" id="KW-0670">Pyruvate</keyword>
<keyword evidence="2" id="KW-1133">Transmembrane helix</keyword>
<comment type="caution">
    <text evidence="4">The sequence shown here is derived from an EMBL/GenBank/DDBJ whole genome shotgun (WGS) entry which is preliminary data.</text>
</comment>
<dbReference type="InterPro" id="IPR052198">
    <property type="entry name" value="IorB_Oxidoreductase"/>
</dbReference>
<accession>A0A1Y1S026</accession>
<keyword evidence="1" id="KW-0560">Oxidoreductase</keyword>
<dbReference type="AlphaFoldDB" id="A0A1Y1S026"/>
<feature type="transmembrane region" description="Helical" evidence="2">
    <location>
        <begin position="6"/>
        <end position="27"/>
    </location>
</feature>
<reference evidence="4 5" key="1">
    <citation type="submission" date="2017-03" db="EMBL/GenBank/DDBJ databases">
        <title>Draft Genome sequence of Marispirochaeta sp. strain JC444.</title>
        <authorList>
            <person name="Shivani Y."/>
            <person name="Subhash Y."/>
            <person name="Sasikala C."/>
            <person name="Ramana C."/>
        </authorList>
    </citation>
    <scope>NUCLEOTIDE SEQUENCE [LARGE SCALE GENOMIC DNA]</scope>
    <source>
        <strain evidence="4 5">JC444</strain>
    </source>
</reference>